<name>A0A7Z6MVE4_PSEFL</name>
<accession>A0A7Z6MVE4</accession>
<reference evidence="1 2" key="1">
    <citation type="submission" date="2018-07" db="EMBL/GenBank/DDBJ databases">
        <title>Draft Genome Sequence of Pseudomonas fluorescens AHK-1 associated with canker disease of kiwifruit.</title>
        <authorList>
            <person name="Wu Z."/>
        </authorList>
    </citation>
    <scope>NUCLEOTIDE SEQUENCE [LARGE SCALE GENOMIC DNA]</scope>
    <source>
        <strain evidence="1 2">AHK-1</strain>
    </source>
</reference>
<dbReference type="AlphaFoldDB" id="A0A7Z6MVE4"/>
<organism evidence="1 2">
    <name type="scientific">Pseudomonas fluorescens</name>
    <dbReference type="NCBI Taxonomy" id="294"/>
    <lineage>
        <taxon>Bacteria</taxon>
        <taxon>Pseudomonadati</taxon>
        <taxon>Pseudomonadota</taxon>
        <taxon>Gammaproteobacteria</taxon>
        <taxon>Pseudomonadales</taxon>
        <taxon>Pseudomonadaceae</taxon>
        <taxon>Pseudomonas</taxon>
    </lineage>
</organism>
<sequence>MGGGLPGSVFDHFATHCRQAGDQATIIGQNYLHDQVGQAGRSQKSSRSNHHSPCDGHILRIDPLNAKLHINFIVLNLVITSKNMKFTFKPLNRLKVL</sequence>
<gene>
    <name evidence="1" type="ORF">DL347_20065</name>
</gene>
<dbReference type="Proteomes" id="UP000255541">
    <property type="component" value="Unassembled WGS sequence"/>
</dbReference>
<evidence type="ECO:0000313" key="1">
    <source>
        <dbReference type="EMBL" id="RDS89341.1"/>
    </source>
</evidence>
<evidence type="ECO:0000313" key="2">
    <source>
        <dbReference type="Proteomes" id="UP000255541"/>
    </source>
</evidence>
<protein>
    <submittedName>
        <fullName evidence="1">Uncharacterized protein</fullName>
    </submittedName>
</protein>
<proteinExistence type="predicted"/>
<dbReference type="EMBL" id="QRBA01000011">
    <property type="protein sequence ID" value="RDS89341.1"/>
    <property type="molecule type" value="Genomic_DNA"/>
</dbReference>
<comment type="caution">
    <text evidence="1">The sequence shown here is derived from an EMBL/GenBank/DDBJ whole genome shotgun (WGS) entry which is preliminary data.</text>
</comment>